<evidence type="ECO:0000313" key="1">
    <source>
        <dbReference type="EMBL" id="KAJ6034575.1"/>
    </source>
</evidence>
<keyword evidence="2" id="KW-1185">Reference proteome</keyword>
<dbReference type="Proteomes" id="UP001219568">
    <property type="component" value="Unassembled WGS sequence"/>
</dbReference>
<dbReference type="AlphaFoldDB" id="A0AAD6I7D1"/>
<sequence>MLEHSSKLEFTQYEIAGGNWNSEYQIRTDDSTIYHVQNSTSTPDKPELTFYAGTNTNGPVVGTGKFIRFSSDVKINLGDPSHPDKTTCTTTLSKKGFLSTRHTFQMDLHGEKRTFTWKNTESHESFGPTGSHKMVDEQNQVLAVLSPGGGRVQKDGYVNVYAFWGESFDLMVLVTALVLREKTRREKGESSYIAGGGGLATSTF</sequence>
<reference evidence="1" key="2">
    <citation type="submission" date="2023-01" db="EMBL/GenBank/DDBJ databases">
        <authorList>
            <person name="Petersen C."/>
        </authorList>
    </citation>
    <scope>NUCLEOTIDE SEQUENCE</scope>
    <source>
        <strain evidence="1">IBT 15450</strain>
    </source>
</reference>
<proteinExistence type="predicted"/>
<organism evidence="1 2">
    <name type="scientific">Penicillium canescens</name>
    <dbReference type="NCBI Taxonomy" id="5083"/>
    <lineage>
        <taxon>Eukaryota</taxon>
        <taxon>Fungi</taxon>
        <taxon>Dikarya</taxon>
        <taxon>Ascomycota</taxon>
        <taxon>Pezizomycotina</taxon>
        <taxon>Eurotiomycetes</taxon>
        <taxon>Eurotiomycetidae</taxon>
        <taxon>Eurotiales</taxon>
        <taxon>Aspergillaceae</taxon>
        <taxon>Penicillium</taxon>
    </lineage>
</organism>
<comment type="caution">
    <text evidence="1">The sequence shown here is derived from an EMBL/GenBank/DDBJ whole genome shotgun (WGS) entry which is preliminary data.</text>
</comment>
<name>A0AAD6I7D1_PENCN</name>
<protein>
    <submittedName>
        <fullName evidence="1">Uncharacterized protein</fullName>
    </submittedName>
</protein>
<gene>
    <name evidence="1" type="ORF">N7460_008750</name>
</gene>
<evidence type="ECO:0000313" key="2">
    <source>
        <dbReference type="Proteomes" id="UP001219568"/>
    </source>
</evidence>
<dbReference type="EMBL" id="JAQJZL010000010">
    <property type="protein sequence ID" value="KAJ6034575.1"/>
    <property type="molecule type" value="Genomic_DNA"/>
</dbReference>
<reference evidence="1" key="1">
    <citation type="journal article" date="2023" name="IMA Fungus">
        <title>Comparative genomic study of the Penicillium genus elucidates a diverse pangenome and 15 lateral gene transfer events.</title>
        <authorList>
            <person name="Petersen C."/>
            <person name="Sorensen T."/>
            <person name="Nielsen M.R."/>
            <person name="Sondergaard T.E."/>
            <person name="Sorensen J.L."/>
            <person name="Fitzpatrick D.A."/>
            <person name="Frisvad J.C."/>
            <person name="Nielsen K.L."/>
        </authorList>
    </citation>
    <scope>NUCLEOTIDE SEQUENCE</scope>
    <source>
        <strain evidence="1">IBT 15450</strain>
    </source>
</reference>
<accession>A0AAD6I7D1</accession>